<keyword evidence="2" id="KW-1185">Reference proteome</keyword>
<proteinExistence type="predicted"/>
<sequence length="495" mass="57623">MTASISSITADPQTKDWDEFTQVCRAIQMGDWEKSQEFFSRDKRILTCMLNKNGHRSIHIAIGDPENINFLEKLLEQIDQESLPTLVDDKMCNPLHFAALVDNLKAAKMLVDKNPHLLFQVDAKEELPIHKAVYKSYKSDKTTFIYFLQACKQHIELSEKVGHHNPFEDEHGVRLLDYTIWSGFFDIAYDLLKDYPQLASIHIPGLKTPLTSIAQKRDAYLSAERYNFYQRFVYSHLPYDLEDKYKNKDIENQETRSANPKGTKSCFYHVMERIYVKFWEVMLLHVPHIKHLHEDKVKHSIGLKILELICKEVSNLKSADAHYHDAFIFGVINNIPELIERITRTFPQSIWSKDDNGYRLSQLSIKNRSDHAYNFLVHNVTHCKQIHIMLHDKDRNNLLHLAGQLAPQDKLNMVRGAALQMQRELQWFQEVRDLIPPMMREDENKGNETPIMVQEKLWILIPIGALTCLPIASFATLQLPLLVELVSSTYLWKST</sequence>
<dbReference type="PANTHER" id="PTHR24177:SF467">
    <property type="entry name" value="PGG DOMAIN, RETROTRANSPOSON COPIA-LIKE PROTEIN"/>
    <property type="match status" value="1"/>
</dbReference>
<dbReference type="Proteomes" id="UP001229421">
    <property type="component" value="Unassembled WGS sequence"/>
</dbReference>
<dbReference type="EMBL" id="JAUHHV010000004">
    <property type="protein sequence ID" value="KAK1428309.1"/>
    <property type="molecule type" value="Genomic_DNA"/>
</dbReference>
<dbReference type="GO" id="GO:0016020">
    <property type="term" value="C:membrane"/>
    <property type="evidence" value="ECO:0007669"/>
    <property type="project" value="TreeGrafter"/>
</dbReference>
<dbReference type="AlphaFoldDB" id="A0AAD8KRR7"/>
<dbReference type="Gene3D" id="1.25.40.20">
    <property type="entry name" value="Ankyrin repeat-containing domain"/>
    <property type="match status" value="1"/>
</dbReference>
<gene>
    <name evidence="1" type="ORF">QVD17_17141</name>
</gene>
<accession>A0AAD8KRR7</accession>
<dbReference type="PANTHER" id="PTHR24177">
    <property type="entry name" value="CASKIN"/>
    <property type="match status" value="1"/>
</dbReference>
<name>A0AAD8KRR7_TARER</name>
<organism evidence="1 2">
    <name type="scientific">Tagetes erecta</name>
    <name type="common">African marigold</name>
    <dbReference type="NCBI Taxonomy" id="13708"/>
    <lineage>
        <taxon>Eukaryota</taxon>
        <taxon>Viridiplantae</taxon>
        <taxon>Streptophyta</taxon>
        <taxon>Embryophyta</taxon>
        <taxon>Tracheophyta</taxon>
        <taxon>Spermatophyta</taxon>
        <taxon>Magnoliopsida</taxon>
        <taxon>eudicotyledons</taxon>
        <taxon>Gunneridae</taxon>
        <taxon>Pentapetalae</taxon>
        <taxon>asterids</taxon>
        <taxon>campanulids</taxon>
        <taxon>Asterales</taxon>
        <taxon>Asteraceae</taxon>
        <taxon>Asteroideae</taxon>
        <taxon>Heliantheae alliance</taxon>
        <taxon>Tageteae</taxon>
        <taxon>Tagetes</taxon>
    </lineage>
</organism>
<reference evidence="1" key="1">
    <citation type="journal article" date="2023" name="bioRxiv">
        <title>Improved chromosome-level genome assembly for marigold (Tagetes erecta).</title>
        <authorList>
            <person name="Jiang F."/>
            <person name="Yuan L."/>
            <person name="Wang S."/>
            <person name="Wang H."/>
            <person name="Xu D."/>
            <person name="Wang A."/>
            <person name="Fan W."/>
        </authorList>
    </citation>
    <scope>NUCLEOTIDE SEQUENCE</scope>
    <source>
        <strain evidence="1">WSJ</strain>
        <tissue evidence="1">Leaf</tissue>
    </source>
</reference>
<evidence type="ECO:0000313" key="2">
    <source>
        <dbReference type="Proteomes" id="UP001229421"/>
    </source>
</evidence>
<protein>
    <submittedName>
        <fullName evidence="1">Uncharacterized protein</fullName>
    </submittedName>
</protein>
<dbReference type="SUPFAM" id="SSF48403">
    <property type="entry name" value="Ankyrin repeat"/>
    <property type="match status" value="1"/>
</dbReference>
<comment type="caution">
    <text evidence="1">The sequence shown here is derived from an EMBL/GenBank/DDBJ whole genome shotgun (WGS) entry which is preliminary data.</text>
</comment>
<evidence type="ECO:0000313" key="1">
    <source>
        <dbReference type="EMBL" id="KAK1428309.1"/>
    </source>
</evidence>
<dbReference type="InterPro" id="IPR036770">
    <property type="entry name" value="Ankyrin_rpt-contain_sf"/>
</dbReference>